<organism evidence="7 8">
    <name type="scientific">Miniimonas arenae</name>
    <dbReference type="NCBI Taxonomy" id="676201"/>
    <lineage>
        <taxon>Bacteria</taxon>
        <taxon>Bacillati</taxon>
        <taxon>Actinomycetota</taxon>
        <taxon>Actinomycetes</taxon>
        <taxon>Micrococcales</taxon>
        <taxon>Beutenbergiaceae</taxon>
        <taxon>Miniimonas</taxon>
    </lineage>
</organism>
<name>A0A5C5B7G5_9MICO</name>
<reference evidence="7 8" key="1">
    <citation type="submission" date="2019-06" db="EMBL/GenBank/DDBJ databases">
        <title>Draft genome sequence of Miniimonas arenae KCTC 19750T isolated from sea sand.</title>
        <authorList>
            <person name="Park S.-J."/>
        </authorList>
    </citation>
    <scope>NUCLEOTIDE SEQUENCE [LARGE SCALE GENOMIC DNA]</scope>
    <source>
        <strain evidence="7 8">KCTC 19750</strain>
    </source>
</reference>
<keyword evidence="5 6" id="KW-0472">Membrane</keyword>
<dbReference type="RefSeq" id="WP_139987821.1">
    <property type="nucleotide sequence ID" value="NZ_VENP01000083.1"/>
</dbReference>
<feature type="transmembrane region" description="Helical" evidence="6">
    <location>
        <begin position="43"/>
        <end position="64"/>
    </location>
</feature>
<dbReference type="Pfam" id="PF13520">
    <property type="entry name" value="AA_permease_2"/>
    <property type="match status" value="1"/>
</dbReference>
<dbReference type="PANTHER" id="PTHR42770:SF7">
    <property type="entry name" value="MEMBRANE PROTEIN"/>
    <property type="match status" value="1"/>
</dbReference>
<evidence type="ECO:0000256" key="6">
    <source>
        <dbReference type="SAM" id="Phobius"/>
    </source>
</evidence>
<dbReference type="InterPro" id="IPR002293">
    <property type="entry name" value="AA/rel_permease1"/>
</dbReference>
<evidence type="ECO:0000256" key="2">
    <source>
        <dbReference type="ARBA" id="ARBA00022475"/>
    </source>
</evidence>
<dbReference type="GO" id="GO:0005886">
    <property type="term" value="C:plasma membrane"/>
    <property type="evidence" value="ECO:0007669"/>
    <property type="project" value="UniProtKB-SubCell"/>
</dbReference>
<comment type="subcellular location">
    <subcellularLocation>
        <location evidence="1">Cell membrane</location>
        <topology evidence="1">Multi-pass membrane protein</topology>
    </subcellularLocation>
</comment>
<dbReference type="Proteomes" id="UP000313849">
    <property type="component" value="Unassembled WGS sequence"/>
</dbReference>
<feature type="transmembrane region" description="Helical" evidence="6">
    <location>
        <begin position="185"/>
        <end position="204"/>
    </location>
</feature>
<feature type="transmembrane region" description="Helical" evidence="6">
    <location>
        <begin position="20"/>
        <end position="37"/>
    </location>
</feature>
<dbReference type="PIRSF" id="PIRSF006060">
    <property type="entry name" value="AA_transporter"/>
    <property type="match status" value="1"/>
</dbReference>
<feature type="transmembrane region" description="Helical" evidence="6">
    <location>
        <begin position="343"/>
        <end position="362"/>
    </location>
</feature>
<evidence type="ECO:0000313" key="8">
    <source>
        <dbReference type="Proteomes" id="UP000313849"/>
    </source>
</evidence>
<keyword evidence="3 6" id="KW-0812">Transmembrane</keyword>
<sequence length="417" mass="41963">MHDVSAQTVPLRRVLSLGDAVSIGAAAMLGAGVFVVFGPASAAAGSLVLGSLLLAAVVATANAFSTAQLAAQYPVAGGAYVYGRERLGEWPGFAAGWMFVVGKIASCAAIALTAGGYLWPGRERAVAFVAVTVVLALNLAGVTRTARAARVSAMLVVMVLAAAIAIGLVRSVARDGGAAAEWVGASPLGVAQGAGLLFFAFAGYARVATLGEEVRDPARTIPRAVSIALGGVLLVYLAVGAALLRGLGVKDLARSTAPVLDLVGDAPGGRLLVTTGAVVACLGSLLVLMAGIGRTGLAMARQGDLPGPLARVEPRRGLPAVAEIVAALAVGVLVLLLDVRSSVAFSSAGVLLYYLVANLAALTQTRPHRRVPRVVPVLGALGCLTLVVCLPLAGVVTAAGLLALGVCWRLLVRARRA</sequence>
<accession>A0A5C5B7G5</accession>
<dbReference type="PANTHER" id="PTHR42770">
    <property type="entry name" value="AMINO ACID TRANSPORTER-RELATED"/>
    <property type="match status" value="1"/>
</dbReference>
<feature type="transmembrane region" description="Helical" evidence="6">
    <location>
        <begin position="94"/>
        <end position="119"/>
    </location>
</feature>
<keyword evidence="4 6" id="KW-1133">Transmembrane helix</keyword>
<keyword evidence="2" id="KW-1003">Cell membrane</keyword>
<gene>
    <name evidence="7" type="ORF">FH969_14180</name>
</gene>
<feature type="transmembrane region" description="Helical" evidence="6">
    <location>
        <begin position="271"/>
        <end position="297"/>
    </location>
</feature>
<feature type="transmembrane region" description="Helical" evidence="6">
    <location>
        <begin position="125"/>
        <end position="142"/>
    </location>
</feature>
<dbReference type="EMBL" id="VENP01000083">
    <property type="protein sequence ID" value="TNU72913.1"/>
    <property type="molecule type" value="Genomic_DNA"/>
</dbReference>
<keyword evidence="8" id="KW-1185">Reference proteome</keyword>
<evidence type="ECO:0000256" key="4">
    <source>
        <dbReference type="ARBA" id="ARBA00022989"/>
    </source>
</evidence>
<feature type="transmembrane region" description="Helical" evidence="6">
    <location>
        <begin position="374"/>
        <end position="404"/>
    </location>
</feature>
<comment type="caution">
    <text evidence="7">The sequence shown here is derived from an EMBL/GenBank/DDBJ whole genome shotgun (WGS) entry which is preliminary data.</text>
</comment>
<dbReference type="AlphaFoldDB" id="A0A5C5B7G5"/>
<dbReference type="OrthoDB" id="259687at2"/>
<evidence type="ECO:0000256" key="3">
    <source>
        <dbReference type="ARBA" id="ARBA00022692"/>
    </source>
</evidence>
<feature type="transmembrane region" description="Helical" evidence="6">
    <location>
        <begin position="154"/>
        <end position="173"/>
    </location>
</feature>
<dbReference type="InterPro" id="IPR050367">
    <property type="entry name" value="APC_superfamily"/>
</dbReference>
<dbReference type="GO" id="GO:0022857">
    <property type="term" value="F:transmembrane transporter activity"/>
    <property type="evidence" value="ECO:0007669"/>
    <property type="project" value="InterPro"/>
</dbReference>
<evidence type="ECO:0000313" key="7">
    <source>
        <dbReference type="EMBL" id="TNU72913.1"/>
    </source>
</evidence>
<evidence type="ECO:0000256" key="1">
    <source>
        <dbReference type="ARBA" id="ARBA00004651"/>
    </source>
</evidence>
<feature type="transmembrane region" description="Helical" evidence="6">
    <location>
        <begin position="224"/>
        <end position="244"/>
    </location>
</feature>
<dbReference type="Gene3D" id="1.20.1740.10">
    <property type="entry name" value="Amino acid/polyamine transporter I"/>
    <property type="match status" value="1"/>
</dbReference>
<proteinExistence type="predicted"/>
<evidence type="ECO:0000256" key="5">
    <source>
        <dbReference type="ARBA" id="ARBA00023136"/>
    </source>
</evidence>
<protein>
    <submittedName>
        <fullName evidence="7">Amino acid permease</fullName>
    </submittedName>
</protein>
<feature type="transmembrane region" description="Helical" evidence="6">
    <location>
        <begin position="318"/>
        <end position="337"/>
    </location>
</feature>